<keyword evidence="1" id="KW-0805">Transcription regulation</keyword>
<evidence type="ECO:0000256" key="3">
    <source>
        <dbReference type="ARBA" id="ARBA00023163"/>
    </source>
</evidence>
<dbReference type="InterPro" id="IPR014710">
    <property type="entry name" value="RmlC-like_jellyroll"/>
</dbReference>
<dbReference type="Pfam" id="PF02311">
    <property type="entry name" value="AraC_binding"/>
    <property type="match status" value="1"/>
</dbReference>
<dbReference type="Gene3D" id="1.10.10.60">
    <property type="entry name" value="Homeodomain-like"/>
    <property type="match status" value="1"/>
</dbReference>
<keyword evidence="3" id="KW-0804">Transcription</keyword>
<dbReference type="SMART" id="SM00342">
    <property type="entry name" value="HTH_ARAC"/>
    <property type="match status" value="1"/>
</dbReference>
<dbReference type="InterPro" id="IPR018062">
    <property type="entry name" value="HTH_AraC-typ_CS"/>
</dbReference>
<dbReference type="InterPro" id="IPR003313">
    <property type="entry name" value="AraC-bd"/>
</dbReference>
<proteinExistence type="predicted"/>
<dbReference type="SUPFAM" id="SSF51215">
    <property type="entry name" value="Regulatory protein AraC"/>
    <property type="match status" value="1"/>
</dbReference>
<dbReference type="InterPro" id="IPR018060">
    <property type="entry name" value="HTH_AraC"/>
</dbReference>
<dbReference type="Proteomes" id="UP000823851">
    <property type="component" value="Unassembled WGS sequence"/>
</dbReference>
<dbReference type="PANTHER" id="PTHR43280:SF2">
    <property type="entry name" value="HTH-TYPE TRANSCRIPTIONAL REGULATOR EXSA"/>
    <property type="match status" value="1"/>
</dbReference>
<dbReference type="PANTHER" id="PTHR43280">
    <property type="entry name" value="ARAC-FAMILY TRANSCRIPTIONAL REGULATOR"/>
    <property type="match status" value="1"/>
</dbReference>
<dbReference type="InterPro" id="IPR020449">
    <property type="entry name" value="Tscrpt_reg_AraC-type_HTH"/>
</dbReference>
<dbReference type="GO" id="GO:0043565">
    <property type="term" value="F:sequence-specific DNA binding"/>
    <property type="evidence" value="ECO:0007669"/>
    <property type="project" value="InterPro"/>
</dbReference>
<accession>A0A9D2TYW8</accession>
<evidence type="ECO:0000313" key="6">
    <source>
        <dbReference type="Proteomes" id="UP000823851"/>
    </source>
</evidence>
<protein>
    <submittedName>
        <fullName evidence="5">AraC family transcriptional regulator</fullName>
    </submittedName>
</protein>
<dbReference type="EMBL" id="DWUW01000038">
    <property type="protein sequence ID" value="HJD30567.1"/>
    <property type="molecule type" value="Genomic_DNA"/>
</dbReference>
<organism evidence="5 6">
    <name type="scientific">Candidatus Eisenbergiella stercorigallinarum</name>
    <dbReference type="NCBI Taxonomy" id="2838557"/>
    <lineage>
        <taxon>Bacteria</taxon>
        <taxon>Bacillati</taxon>
        <taxon>Bacillota</taxon>
        <taxon>Clostridia</taxon>
        <taxon>Lachnospirales</taxon>
        <taxon>Lachnospiraceae</taxon>
        <taxon>Eisenbergiella</taxon>
    </lineage>
</organism>
<dbReference type="PRINTS" id="PR00032">
    <property type="entry name" value="HTHARAC"/>
</dbReference>
<gene>
    <name evidence="5" type="ORF">H9912_01360</name>
</gene>
<dbReference type="InterPro" id="IPR037923">
    <property type="entry name" value="HTH-like"/>
</dbReference>
<dbReference type="GO" id="GO:0003700">
    <property type="term" value="F:DNA-binding transcription factor activity"/>
    <property type="evidence" value="ECO:0007669"/>
    <property type="project" value="InterPro"/>
</dbReference>
<name>A0A9D2TYW8_9FIRM</name>
<dbReference type="Gene3D" id="2.60.120.10">
    <property type="entry name" value="Jelly Rolls"/>
    <property type="match status" value="1"/>
</dbReference>
<reference evidence="5" key="2">
    <citation type="submission" date="2021-04" db="EMBL/GenBank/DDBJ databases">
        <authorList>
            <person name="Gilroy R."/>
        </authorList>
    </citation>
    <scope>NUCLEOTIDE SEQUENCE</scope>
    <source>
        <strain evidence="5">ChiHjej8B7-25341</strain>
    </source>
</reference>
<evidence type="ECO:0000256" key="2">
    <source>
        <dbReference type="ARBA" id="ARBA00023125"/>
    </source>
</evidence>
<sequence length="305" mass="35120">MWTDYKDADIHFTIADTRFHTLNFVYERFERSIPSHSHGNGSYEIHYIPQGRGRALIDGVYHEVIPGTLYVTGPHVEHAQSPLLEDPMCEYCIYLKTEKRRRSASSFSAGEAELLSVFENTPFWFGQDTQKAGALMMEIFEELQSRRTGCIFQVEALLRQLLVSLVRNYEDYENHEKNGRPKAAGLSAASDKTAFIIEEYFLYEYRDLSLEDLAARLGLGTRQTERLLQRQYGKTFLQKKAEARMSAAAILLSDPSRSITSVAEDLGYSSIEHFSSAFKNYYRISPRQYRKEGVYHSFPDRRESG</sequence>
<evidence type="ECO:0000259" key="4">
    <source>
        <dbReference type="PROSITE" id="PS01124"/>
    </source>
</evidence>
<reference evidence="5" key="1">
    <citation type="journal article" date="2021" name="PeerJ">
        <title>Extensive microbial diversity within the chicken gut microbiome revealed by metagenomics and culture.</title>
        <authorList>
            <person name="Gilroy R."/>
            <person name="Ravi A."/>
            <person name="Getino M."/>
            <person name="Pursley I."/>
            <person name="Horton D.L."/>
            <person name="Alikhan N.F."/>
            <person name="Baker D."/>
            <person name="Gharbi K."/>
            <person name="Hall N."/>
            <person name="Watson M."/>
            <person name="Adriaenssens E.M."/>
            <person name="Foster-Nyarko E."/>
            <person name="Jarju S."/>
            <person name="Secka A."/>
            <person name="Antonio M."/>
            <person name="Oren A."/>
            <person name="Chaudhuri R.R."/>
            <person name="La Ragione R."/>
            <person name="Hildebrand F."/>
            <person name="Pallen M.J."/>
        </authorList>
    </citation>
    <scope>NUCLEOTIDE SEQUENCE</scope>
    <source>
        <strain evidence="5">ChiHjej8B7-25341</strain>
    </source>
</reference>
<feature type="domain" description="HTH araC/xylS-type" evidence="4">
    <location>
        <begin position="191"/>
        <end position="292"/>
    </location>
</feature>
<evidence type="ECO:0000313" key="5">
    <source>
        <dbReference type="EMBL" id="HJD30567.1"/>
    </source>
</evidence>
<keyword evidence="2" id="KW-0238">DNA-binding</keyword>
<dbReference type="PROSITE" id="PS00041">
    <property type="entry name" value="HTH_ARAC_FAMILY_1"/>
    <property type="match status" value="1"/>
</dbReference>
<evidence type="ECO:0000256" key="1">
    <source>
        <dbReference type="ARBA" id="ARBA00023015"/>
    </source>
</evidence>
<comment type="caution">
    <text evidence="5">The sequence shown here is derived from an EMBL/GenBank/DDBJ whole genome shotgun (WGS) entry which is preliminary data.</text>
</comment>
<dbReference type="AlphaFoldDB" id="A0A9D2TYW8"/>
<dbReference type="PROSITE" id="PS01124">
    <property type="entry name" value="HTH_ARAC_FAMILY_2"/>
    <property type="match status" value="1"/>
</dbReference>
<dbReference type="SUPFAM" id="SSF46689">
    <property type="entry name" value="Homeodomain-like"/>
    <property type="match status" value="1"/>
</dbReference>
<dbReference type="Pfam" id="PF12833">
    <property type="entry name" value="HTH_18"/>
    <property type="match status" value="1"/>
</dbReference>
<dbReference type="InterPro" id="IPR009057">
    <property type="entry name" value="Homeodomain-like_sf"/>
</dbReference>
<dbReference type="CDD" id="cd02208">
    <property type="entry name" value="cupin_RmlC-like"/>
    <property type="match status" value="1"/>
</dbReference>